<gene>
    <name evidence="1" type="ORF">N8T08_003898</name>
</gene>
<organism evidence="1 2">
    <name type="scientific">Aspergillus melleus</name>
    <dbReference type="NCBI Taxonomy" id="138277"/>
    <lineage>
        <taxon>Eukaryota</taxon>
        <taxon>Fungi</taxon>
        <taxon>Dikarya</taxon>
        <taxon>Ascomycota</taxon>
        <taxon>Pezizomycotina</taxon>
        <taxon>Eurotiomycetes</taxon>
        <taxon>Eurotiomycetidae</taxon>
        <taxon>Eurotiales</taxon>
        <taxon>Aspergillaceae</taxon>
        <taxon>Aspergillus</taxon>
        <taxon>Aspergillus subgen. Circumdati</taxon>
    </lineage>
</organism>
<comment type="caution">
    <text evidence="1">The sequence shown here is derived from an EMBL/GenBank/DDBJ whole genome shotgun (WGS) entry which is preliminary data.</text>
</comment>
<protein>
    <submittedName>
        <fullName evidence="1">Uncharacterized protein</fullName>
    </submittedName>
</protein>
<reference evidence="1 2" key="1">
    <citation type="journal article" date="2023" name="ACS Omega">
        <title>Identification of the Neoaspergillic Acid Biosynthesis Gene Cluster by Establishing an In Vitro CRISPR-Ribonucleoprotein Genetic System in Aspergillus melleus.</title>
        <authorList>
            <person name="Yuan B."/>
            <person name="Grau M.F."/>
            <person name="Murata R.M."/>
            <person name="Torok T."/>
            <person name="Venkateswaran K."/>
            <person name="Stajich J.E."/>
            <person name="Wang C.C.C."/>
        </authorList>
    </citation>
    <scope>NUCLEOTIDE SEQUENCE [LARGE SCALE GENOMIC DNA]</scope>
    <source>
        <strain evidence="1 2">IMV 1140</strain>
    </source>
</reference>
<sequence length="92" mass="10438">MAVRWQRALQACCKLPSKYVVLSDAQVAYVLAHPNALNCRDAGSHTIIYQPNSVAYYEDKVKSFVPWQDLEKCRNQPGEPPGGPTWEHDLEH</sequence>
<accession>A0ACC3B5J9</accession>
<evidence type="ECO:0000313" key="1">
    <source>
        <dbReference type="EMBL" id="KAK1145662.1"/>
    </source>
</evidence>
<proteinExistence type="predicted"/>
<keyword evidence="2" id="KW-1185">Reference proteome</keyword>
<evidence type="ECO:0000313" key="2">
    <source>
        <dbReference type="Proteomes" id="UP001177260"/>
    </source>
</evidence>
<dbReference type="Proteomes" id="UP001177260">
    <property type="component" value="Unassembled WGS sequence"/>
</dbReference>
<dbReference type="EMBL" id="JAOPJF010000022">
    <property type="protein sequence ID" value="KAK1145662.1"/>
    <property type="molecule type" value="Genomic_DNA"/>
</dbReference>
<name>A0ACC3B5J9_9EURO</name>